<evidence type="ECO:0000313" key="2">
    <source>
        <dbReference type="Proteomes" id="UP000250990"/>
    </source>
</evidence>
<name>A0A2Z4Q6I0_9CAUD</name>
<dbReference type="EMBL" id="MH271308">
    <property type="protein sequence ID" value="AWY05697.1"/>
    <property type="molecule type" value="Genomic_DNA"/>
</dbReference>
<keyword evidence="2" id="KW-1185">Reference proteome</keyword>
<accession>A0A2Z4Q6I0</accession>
<dbReference type="Proteomes" id="UP000250990">
    <property type="component" value="Segment"/>
</dbReference>
<proteinExistence type="predicted"/>
<gene>
    <name evidence="1" type="primary">9</name>
    <name evidence="1" type="ORF">PBI_PERCIVAL_9</name>
</gene>
<evidence type="ECO:0000313" key="1">
    <source>
        <dbReference type="EMBL" id="AWY05697.1"/>
    </source>
</evidence>
<sequence length="120" mass="13184">MLASARARADRLRIVRGTPGTDSYGEPTGKWTFDLSTAVPLPRARLARPSLTVQEVEGVHLGEHDAALLILRRFTDLAGTFLVLDRDGRAWKAVSDPVSRDSLASGVLTAVHMTRHEVRR</sequence>
<organism evidence="1 2">
    <name type="scientific">Microbacterium phage Percival</name>
    <dbReference type="NCBI Taxonomy" id="2201439"/>
    <lineage>
        <taxon>Viruses</taxon>
        <taxon>Duplodnaviria</taxon>
        <taxon>Heunggongvirae</taxon>
        <taxon>Uroviricota</taxon>
        <taxon>Caudoviricetes</taxon>
        <taxon>Casidaviridae</taxon>
        <taxon>Percivalvirus</taxon>
        <taxon>Percivalvirus percival</taxon>
    </lineage>
</organism>
<protein>
    <submittedName>
        <fullName evidence="1">Uncharacterized protein</fullName>
    </submittedName>
</protein>
<reference evidence="2" key="1">
    <citation type="submission" date="2018-04" db="EMBL/GenBank/DDBJ databases">
        <authorList>
            <person name="Go L.Y."/>
            <person name="Mitchell J.A."/>
        </authorList>
    </citation>
    <scope>NUCLEOTIDE SEQUENCE [LARGE SCALE GENOMIC DNA]</scope>
</reference>